<reference evidence="3 4" key="1">
    <citation type="submission" date="2019-02" db="EMBL/GenBank/DDBJ databases">
        <title>Deep-cultivation of Planctomycetes and their phenomic and genomic characterization uncovers novel biology.</title>
        <authorList>
            <person name="Wiegand S."/>
            <person name="Jogler M."/>
            <person name="Boedeker C."/>
            <person name="Pinto D."/>
            <person name="Vollmers J."/>
            <person name="Rivas-Marin E."/>
            <person name="Kohn T."/>
            <person name="Peeters S.H."/>
            <person name="Heuer A."/>
            <person name="Rast P."/>
            <person name="Oberbeckmann S."/>
            <person name="Bunk B."/>
            <person name="Jeske O."/>
            <person name="Meyerdierks A."/>
            <person name="Storesund J.E."/>
            <person name="Kallscheuer N."/>
            <person name="Luecker S."/>
            <person name="Lage O.M."/>
            <person name="Pohl T."/>
            <person name="Merkel B.J."/>
            <person name="Hornburger P."/>
            <person name="Mueller R.-W."/>
            <person name="Bruemmer F."/>
            <person name="Labrenz M."/>
            <person name="Spormann A.M."/>
            <person name="Op den Camp H."/>
            <person name="Overmann J."/>
            <person name="Amann R."/>
            <person name="Jetten M.S.M."/>
            <person name="Mascher T."/>
            <person name="Medema M.H."/>
            <person name="Devos D.P."/>
            <person name="Kaster A.-K."/>
            <person name="Ovreas L."/>
            <person name="Rohde M."/>
            <person name="Galperin M.Y."/>
            <person name="Jogler C."/>
        </authorList>
    </citation>
    <scope>NUCLEOTIDE SEQUENCE [LARGE SCALE GENOMIC DNA]</scope>
    <source>
        <strain evidence="3 4">ETA_A1</strain>
    </source>
</reference>
<evidence type="ECO:0000256" key="1">
    <source>
        <dbReference type="SAM" id="MobiDB-lite"/>
    </source>
</evidence>
<feature type="compositionally biased region" description="Low complexity" evidence="1">
    <location>
        <begin position="31"/>
        <end position="52"/>
    </location>
</feature>
<dbReference type="Proteomes" id="UP000319576">
    <property type="component" value="Chromosome"/>
</dbReference>
<feature type="region of interest" description="Disordered" evidence="1">
    <location>
        <begin position="23"/>
        <end position="52"/>
    </location>
</feature>
<feature type="signal peptide" evidence="2">
    <location>
        <begin position="1"/>
        <end position="20"/>
    </location>
</feature>
<gene>
    <name evidence="3" type="ORF">ETAA1_23210</name>
</gene>
<evidence type="ECO:0000313" key="4">
    <source>
        <dbReference type="Proteomes" id="UP000319576"/>
    </source>
</evidence>
<accession>A0A517XS88</accession>
<proteinExistence type="predicted"/>
<dbReference type="RefSeq" id="WP_145237799.1">
    <property type="nucleotide sequence ID" value="NZ_CP036273.1"/>
</dbReference>
<organism evidence="3 4">
    <name type="scientific">Urbifossiella limnaea</name>
    <dbReference type="NCBI Taxonomy" id="2528023"/>
    <lineage>
        <taxon>Bacteria</taxon>
        <taxon>Pseudomonadati</taxon>
        <taxon>Planctomycetota</taxon>
        <taxon>Planctomycetia</taxon>
        <taxon>Gemmatales</taxon>
        <taxon>Gemmataceae</taxon>
        <taxon>Urbifossiella</taxon>
    </lineage>
</organism>
<name>A0A517XS88_9BACT</name>
<sequence precursor="true">MKRILLALAVAALSATAASADPGGFAPPAPRGGQQAPGGQMPGGYAMPANHNAPAAAPTTLMGAMSAPAERPPDRYGLLPGLRNLFSLNKGCSTCGECNGKHRGGCPSGGCGPFGHGSYTGGPGVGGHGAPNPYAANQGTLVFPHHPFVRSPRDFFMYEPGR</sequence>
<keyword evidence="4" id="KW-1185">Reference proteome</keyword>
<dbReference type="OrthoDB" id="9969963at2"/>
<dbReference type="AlphaFoldDB" id="A0A517XS88"/>
<dbReference type="KEGG" id="uli:ETAA1_23210"/>
<feature type="chain" id="PRO_5021719616" evidence="2">
    <location>
        <begin position="21"/>
        <end position="162"/>
    </location>
</feature>
<dbReference type="EMBL" id="CP036273">
    <property type="protein sequence ID" value="QDU20369.1"/>
    <property type="molecule type" value="Genomic_DNA"/>
</dbReference>
<evidence type="ECO:0000256" key="2">
    <source>
        <dbReference type="SAM" id="SignalP"/>
    </source>
</evidence>
<keyword evidence="2" id="KW-0732">Signal</keyword>
<evidence type="ECO:0000313" key="3">
    <source>
        <dbReference type="EMBL" id="QDU20369.1"/>
    </source>
</evidence>
<protein>
    <submittedName>
        <fullName evidence="3">Uncharacterized protein</fullName>
    </submittedName>
</protein>